<reference evidence="3" key="1">
    <citation type="submission" date="2010-08" db="EMBL/GenBank/DDBJ databases">
        <authorList>
            <consortium name="Caenorhabditis japonica Sequencing Consortium"/>
            <person name="Wilson R.K."/>
        </authorList>
    </citation>
    <scope>NUCLEOTIDE SEQUENCE [LARGE SCALE GENOMIC DNA]</scope>
    <source>
        <strain evidence="3">DF5081</strain>
    </source>
</reference>
<evidence type="ECO:0000313" key="2">
    <source>
        <dbReference type="EnsemblMetazoa" id="CJA14894.1"/>
    </source>
</evidence>
<feature type="region of interest" description="Disordered" evidence="1">
    <location>
        <begin position="190"/>
        <end position="216"/>
    </location>
</feature>
<proteinExistence type="predicted"/>
<dbReference type="Proteomes" id="UP000005237">
    <property type="component" value="Unassembled WGS sequence"/>
</dbReference>
<reference evidence="2" key="2">
    <citation type="submission" date="2022-06" db="UniProtKB">
        <authorList>
            <consortium name="EnsemblMetazoa"/>
        </authorList>
    </citation>
    <scope>IDENTIFICATION</scope>
    <source>
        <strain evidence="2">DF5081</strain>
    </source>
</reference>
<evidence type="ECO:0000313" key="3">
    <source>
        <dbReference type="Proteomes" id="UP000005237"/>
    </source>
</evidence>
<accession>A0A8R1DZF7</accession>
<organism evidence="2 3">
    <name type="scientific">Caenorhabditis japonica</name>
    <dbReference type="NCBI Taxonomy" id="281687"/>
    <lineage>
        <taxon>Eukaryota</taxon>
        <taxon>Metazoa</taxon>
        <taxon>Ecdysozoa</taxon>
        <taxon>Nematoda</taxon>
        <taxon>Chromadorea</taxon>
        <taxon>Rhabditida</taxon>
        <taxon>Rhabditina</taxon>
        <taxon>Rhabditomorpha</taxon>
        <taxon>Rhabditoidea</taxon>
        <taxon>Rhabditidae</taxon>
        <taxon>Peloderinae</taxon>
        <taxon>Caenorhabditis</taxon>
    </lineage>
</organism>
<sequence>MSSLVQLPTQPSSAFQMGFDAVRNFQNVPPVDLEGGTLLDATEEEEIDAVDGCTVKVFTYRILSADHTEELTKTVRQKIKFDCTQTMRSLKMVGSEAKMIEKSQRISGDIKGMKPIEFSNNSKKICLDQNSLQLDPNDEQDMRIAEVLNQVPQTFMNLLSKEKNMFVKLYPELFEKMRTESSLIPQTTTEVITNPDGSTTTRVKSSKSYSRTFGRN</sequence>
<dbReference type="AlphaFoldDB" id="A0A8R1DZF7"/>
<keyword evidence="3" id="KW-1185">Reference proteome</keyword>
<evidence type="ECO:0000256" key="1">
    <source>
        <dbReference type="SAM" id="MobiDB-lite"/>
    </source>
</evidence>
<dbReference type="EnsemblMetazoa" id="CJA14894.1">
    <property type="protein sequence ID" value="CJA14894.1"/>
    <property type="gene ID" value="WBGene00134098"/>
</dbReference>
<protein>
    <submittedName>
        <fullName evidence="2">Uncharacterized protein</fullName>
    </submittedName>
</protein>
<name>A0A8R1DZF7_CAEJA</name>